<keyword evidence="2" id="KW-1185">Reference proteome</keyword>
<proteinExistence type="predicted"/>
<organism evidence="1 2">
    <name type="scientific">Dorcoceras hygrometricum</name>
    <dbReference type="NCBI Taxonomy" id="472368"/>
    <lineage>
        <taxon>Eukaryota</taxon>
        <taxon>Viridiplantae</taxon>
        <taxon>Streptophyta</taxon>
        <taxon>Embryophyta</taxon>
        <taxon>Tracheophyta</taxon>
        <taxon>Spermatophyta</taxon>
        <taxon>Magnoliopsida</taxon>
        <taxon>eudicotyledons</taxon>
        <taxon>Gunneridae</taxon>
        <taxon>Pentapetalae</taxon>
        <taxon>asterids</taxon>
        <taxon>lamiids</taxon>
        <taxon>Lamiales</taxon>
        <taxon>Gesneriaceae</taxon>
        <taxon>Didymocarpoideae</taxon>
        <taxon>Trichosporeae</taxon>
        <taxon>Loxocarpinae</taxon>
        <taxon>Dorcoceras</taxon>
    </lineage>
</organism>
<dbReference type="EMBL" id="KV016258">
    <property type="protein sequence ID" value="KZV19902.1"/>
    <property type="molecule type" value="Genomic_DNA"/>
</dbReference>
<dbReference type="AlphaFoldDB" id="A0A2Z7AFQ3"/>
<evidence type="ECO:0000313" key="1">
    <source>
        <dbReference type="EMBL" id="KZV19902.1"/>
    </source>
</evidence>
<sequence>MIPVVFQQYVLSLGEVKPKAFLCEGLRAIQLLIQQEDFALLFQQTKLQWIQSQRKDIQTQEDSGEALDEPVARFVVFSRLGSQAQRIEGSAEAYSGRRIYQQRSS</sequence>
<name>A0A2Z7AFQ3_9LAMI</name>
<accession>A0A2Z7AFQ3</accession>
<evidence type="ECO:0000313" key="2">
    <source>
        <dbReference type="Proteomes" id="UP000250235"/>
    </source>
</evidence>
<dbReference type="Proteomes" id="UP000250235">
    <property type="component" value="Unassembled WGS sequence"/>
</dbReference>
<gene>
    <name evidence="1" type="ORF">F511_32244</name>
</gene>
<protein>
    <submittedName>
        <fullName evidence="1">Uncharacterized protein</fullName>
    </submittedName>
</protein>
<reference evidence="1 2" key="1">
    <citation type="journal article" date="2015" name="Proc. Natl. Acad. Sci. U.S.A.">
        <title>The resurrection genome of Boea hygrometrica: A blueprint for survival of dehydration.</title>
        <authorList>
            <person name="Xiao L."/>
            <person name="Yang G."/>
            <person name="Zhang L."/>
            <person name="Yang X."/>
            <person name="Zhao S."/>
            <person name="Ji Z."/>
            <person name="Zhou Q."/>
            <person name="Hu M."/>
            <person name="Wang Y."/>
            <person name="Chen M."/>
            <person name="Xu Y."/>
            <person name="Jin H."/>
            <person name="Xiao X."/>
            <person name="Hu G."/>
            <person name="Bao F."/>
            <person name="Hu Y."/>
            <person name="Wan P."/>
            <person name="Li L."/>
            <person name="Deng X."/>
            <person name="Kuang T."/>
            <person name="Xiang C."/>
            <person name="Zhu J.K."/>
            <person name="Oliver M.J."/>
            <person name="He Y."/>
        </authorList>
    </citation>
    <scope>NUCLEOTIDE SEQUENCE [LARGE SCALE GENOMIC DNA]</scope>
    <source>
        <strain evidence="2">cv. XS01</strain>
    </source>
</reference>